<evidence type="ECO:0000259" key="3">
    <source>
        <dbReference type="Pfam" id="PF01765"/>
    </source>
</evidence>
<protein>
    <submittedName>
        <fullName evidence="4">Ribosome-recycling factor</fullName>
    </submittedName>
</protein>
<keyword evidence="2" id="KW-0648">Protein biosynthesis</keyword>
<name>A0A0G0K1Y2_9BACT</name>
<evidence type="ECO:0000256" key="1">
    <source>
        <dbReference type="ARBA" id="ARBA00005912"/>
    </source>
</evidence>
<dbReference type="InterPro" id="IPR036191">
    <property type="entry name" value="RRF_sf"/>
</dbReference>
<organism evidence="4 5">
    <name type="scientific">Candidatus Nomurabacteria bacterium GW2011_GWB1_37_5</name>
    <dbReference type="NCBI Taxonomy" id="1618742"/>
    <lineage>
        <taxon>Bacteria</taxon>
        <taxon>Candidatus Nomuraibacteriota</taxon>
    </lineage>
</organism>
<dbReference type="EMBL" id="LBTF01000041">
    <property type="protein sequence ID" value="KKQ34641.1"/>
    <property type="molecule type" value="Genomic_DNA"/>
</dbReference>
<evidence type="ECO:0000313" key="4">
    <source>
        <dbReference type="EMBL" id="KKQ34641.1"/>
    </source>
</evidence>
<dbReference type="Pfam" id="PF01765">
    <property type="entry name" value="RRF"/>
    <property type="match status" value="1"/>
</dbReference>
<proteinExistence type="inferred from homology"/>
<dbReference type="InterPro" id="IPR002661">
    <property type="entry name" value="Ribosome_recyc_fac"/>
</dbReference>
<dbReference type="PANTHER" id="PTHR20982:SF3">
    <property type="entry name" value="MITOCHONDRIAL RIBOSOME RECYCLING FACTOR PSEUDO 1"/>
    <property type="match status" value="1"/>
</dbReference>
<reference evidence="4 5" key="1">
    <citation type="journal article" date="2015" name="Nature">
        <title>rRNA introns, odd ribosomes, and small enigmatic genomes across a large radiation of phyla.</title>
        <authorList>
            <person name="Brown C.T."/>
            <person name="Hug L.A."/>
            <person name="Thomas B.C."/>
            <person name="Sharon I."/>
            <person name="Castelle C.J."/>
            <person name="Singh A."/>
            <person name="Wilkins M.J."/>
            <person name="Williams K.H."/>
            <person name="Banfield J.F."/>
        </authorList>
    </citation>
    <scope>NUCLEOTIDE SEQUENCE [LARGE SCALE GENOMIC DNA]</scope>
</reference>
<evidence type="ECO:0000256" key="2">
    <source>
        <dbReference type="ARBA" id="ARBA00022917"/>
    </source>
</evidence>
<feature type="non-terminal residue" evidence="4">
    <location>
        <position position="120"/>
    </location>
</feature>
<dbReference type="InterPro" id="IPR023584">
    <property type="entry name" value="Ribosome_recyc_fac_dom"/>
</dbReference>
<dbReference type="PANTHER" id="PTHR20982">
    <property type="entry name" value="RIBOSOME RECYCLING FACTOR"/>
    <property type="match status" value="1"/>
</dbReference>
<comment type="similarity">
    <text evidence="1">Belongs to the RRF family.</text>
</comment>
<dbReference type="AlphaFoldDB" id="A0A0G0K1Y2"/>
<dbReference type="Gene3D" id="3.30.1360.40">
    <property type="match status" value="1"/>
</dbReference>
<dbReference type="SUPFAM" id="SSF55194">
    <property type="entry name" value="Ribosome recycling factor, RRF"/>
    <property type="match status" value="1"/>
</dbReference>
<dbReference type="Gene3D" id="1.10.132.20">
    <property type="entry name" value="Ribosome-recycling factor"/>
    <property type="match status" value="1"/>
</dbReference>
<comment type="caution">
    <text evidence="4">The sequence shown here is derived from an EMBL/GenBank/DDBJ whole genome shotgun (WGS) entry which is preliminary data.</text>
</comment>
<feature type="domain" description="Ribosome recycling factor" evidence="3">
    <location>
        <begin position="21"/>
        <end position="117"/>
    </location>
</feature>
<sequence>MSYNFSNFKTDLKKVEEWLLKEYSQIHTGRASPAVLDSIYIDSYGSKMPIKNIASITVEDPKSLRVVLWDKSQIKTLEKAVQAANIGLSVAVDDQGLRVIFPQLTEETRGQLVKVLRLKM</sequence>
<dbReference type="FunFam" id="3.30.1360.40:FF:000001">
    <property type="entry name" value="Ribosome-recycling factor"/>
    <property type="match status" value="1"/>
</dbReference>
<dbReference type="GO" id="GO:0043023">
    <property type="term" value="F:ribosomal large subunit binding"/>
    <property type="evidence" value="ECO:0007669"/>
    <property type="project" value="TreeGrafter"/>
</dbReference>
<gene>
    <name evidence="4" type="ORF">US50_C0041G0001</name>
</gene>
<dbReference type="Proteomes" id="UP000033876">
    <property type="component" value="Unassembled WGS sequence"/>
</dbReference>
<dbReference type="GO" id="GO:0006412">
    <property type="term" value="P:translation"/>
    <property type="evidence" value="ECO:0007669"/>
    <property type="project" value="UniProtKB-KW"/>
</dbReference>
<accession>A0A0G0K1Y2</accession>
<evidence type="ECO:0000313" key="5">
    <source>
        <dbReference type="Proteomes" id="UP000033876"/>
    </source>
</evidence>